<comment type="caution">
    <text evidence="1">The sequence shown here is derived from an EMBL/GenBank/DDBJ whole genome shotgun (WGS) entry which is preliminary data.</text>
</comment>
<name>A0A7J4XJ43_9BACE</name>
<dbReference type="AlphaFoldDB" id="A0A7J4XJ43"/>
<sequence length="106" mass="12791">MKKKKLKKRIIYQSDTDMIRRTVQEISRIAGRNLLLYRCHCHLTQREVYYQTGINYPLISNYEKEIKNMCVYSFLITFYRDTCRYLEIGDPEGIVQISNKLLEILF</sequence>
<dbReference type="GO" id="GO:0003677">
    <property type="term" value="F:DNA binding"/>
    <property type="evidence" value="ECO:0007669"/>
    <property type="project" value="InterPro"/>
</dbReference>
<dbReference type="GeneID" id="93117092"/>
<dbReference type="Proteomes" id="UP000422221">
    <property type="component" value="Unassembled WGS sequence"/>
</dbReference>
<protein>
    <submittedName>
        <fullName evidence="1">Uncharacterized protein</fullName>
    </submittedName>
</protein>
<evidence type="ECO:0000313" key="2">
    <source>
        <dbReference type="Proteomes" id="UP000422221"/>
    </source>
</evidence>
<dbReference type="InterPro" id="IPR010982">
    <property type="entry name" value="Lambda_DNA-bd_dom_sf"/>
</dbReference>
<dbReference type="RefSeq" id="WP_005932229.1">
    <property type="nucleotide sequence ID" value="NZ_CABKSE010000002.1"/>
</dbReference>
<reference evidence="1 2" key="1">
    <citation type="journal article" date="2019" name="Nat. Med.">
        <title>A library of human gut bacterial isolates paired with longitudinal multiomics data enables mechanistic microbiome research.</title>
        <authorList>
            <person name="Poyet M."/>
            <person name="Groussin M."/>
            <person name="Gibbons S.M."/>
            <person name="Avila-Pacheco J."/>
            <person name="Jiang X."/>
            <person name="Kearney S.M."/>
            <person name="Perrotta A.R."/>
            <person name="Berdy B."/>
            <person name="Zhao S."/>
            <person name="Lieberman T.D."/>
            <person name="Swanson P.K."/>
            <person name="Smith M."/>
            <person name="Roesemann S."/>
            <person name="Alexander J.E."/>
            <person name="Rich S.A."/>
            <person name="Livny J."/>
            <person name="Vlamakis H."/>
            <person name="Clish C."/>
            <person name="Bullock K."/>
            <person name="Deik A."/>
            <person name="Scott J."/>
            <person name="Pierce K.A."/>
            <person name="Xavier R.J."/>
            <person name="Alm E.J."/>
        </authorList>
    </citation>
    <scope>NUCLEOTIDE SEQUENCE [LARGE SCALE GENOMIC DNA]</scope>
    <source>
        <strain evidence="1 2">BIOML-A10</strain>
    </source>
</reference>
<proteinExistence type="predicted"/>
<dbReference type="EMBL" id="VWMK01000009">
    <property type="protein sequence ID" value="KAA3765548.1"/>
    <property type="molecule type" value="Genomic_DNA"/>
</dbReference>
<gene>
    <name evidence="1" type="ORF">F3F73_11025</name>
</gene>
<evidence type="ECO:0000313" key="1">
    <source>
        <dbReference type="EMBL" id="KAA3765548.1"/>
    </source>
</evidence>
<accession>A0A7J4XJ43</accession>
<dbReference type="SUPFAM" id="SSF47413">
    <property type="entry name" value="lambda repressor-like DNA-binding domains"/>
    <property type="match status" value="1"/>
</dbReference>
<organism evidence="1 2">
    <name type="scientific">Bacteroides salyersiae</name>
    <dbReference type="NCBI Taxonomy" id="291644"/>
    <lineage>
        <taxon>Bacteria</taxon>
        <taxon>Pseudomonadati</taxon>
        <taxon>Bacteroidota</taxon>
        <taxon>Bacteroidia</taxon>
        <taxon>Bacteroidales</taxon>
        <taxon>Bacteroidaceae</taxon>
        <taxon>Bacteroides</taxon>
    </lineage>
</organism>